<feature type="compositionally biased region" description="Low complexity" evidence="1">
    <location>
        <begin position="564"/>
        <end position="573"/>
    </location>
</feature>
<organism evidence="2 3">
    <name type="scientific">Chrysodeixis includens</name>
    <name type="common">Soybean looper</name>
    <name type="synonym">Pseudoplusia includens</name>
    <dbReference type="NCBI Taxonomy" id="689277"/>
    <lineage>
        <taxon>Eukaryota</taxon>
        <taxon>Metazoa</taxon>
        <taxon>Ecdysozoa</taxon>
        <taxon>Arthropoda</taxon>
        <taxon>Hexapoda</taxon>
        <taxon>Insecta</taxon>
        <taxon>Pterygota</taxon>
        <taxon>Neoptera</taxon>
        <taxon>Endopterygota</taxon>
        <taxon>Lepidoptera</taxon>
        <taxon>Glossata</taxon>
        <taxon>Ditrysia</taxon>
        <taxon>Noctuoidea</taxon>
        <taxon>Noctuidae</taxon>
        <taxon>Plusiinae</taxon>
        <taxon>Chrysodeixis</taxon>
    </lineage>
</organism>
<dbReference type="EMBL" id="LR824023">
    <property type="protein sequence ID" value="CAD0203915.1"/>
    <property type="molecule type" value="Genomic_DNA"/>
</dbReference>
<feature type="region of interest" description="Disordered" evidence="1">
    <location>
        <begin position="396"/>
        <end position="416"/>
    </location>
</feature>
<dbReference type="Proteomes" id="UP001154114">
    <property type="component" value="Chromosome 20"/>
</dbReference>
<feature type="region of interest" description="Disordered" evidence="1">
    <location>
        <begin position="618"/>
        <end position="641"/>
    </location>
</feature>
<keyword evidence="3" id="KW-1185">Reference proteome</keyword>
<feature type="region of interest" description="Disordered" evidence="1">
    <location>
        <begin position="323"/>
        <end position="342"/>
    </location>
</feature>
<evidence type="ECO:0000256" key="1">
    <source>
        <dbReference type="SAM" id="MobiDB-lite"/>
    </source>
</evidence>
<dbReference type="AlphaFoldDB" id="A0A9N8L3E1"/>
<evidence type="ECO:0000313" key="3">
    <source>
        <dbReference type="Proteomes" id="UP001154114"/>
    </source>
</evidence>
<protein>
    <submittedName>
        <fullName evidence="2">Uncharacterized protein</fullName>
    </submittedName>
</protein>
<name>A0A9N8L3E1_CHRIL</name>
<sequence length="641" mass="73194">MLLSRRLAKNKGAIVIAKSDRINALRKQYDAFLEEDQKRKKRNEYILGKLDKMRTTTALVPVRHKVENRSPEVHDVVYHPDISLSHNYKSSITTRNSMLPDIGTGEQYLIQEISKKYILIPKLRSSFNDNGVQPVILNQGPDRHLPVQSIPVKDVKANTDESADWKSKYDILNILKNEEKAPIKLSTGVESEFQSNKEILLSNTHREPTNDHSTINTDEEVTPQTTFFNELPEKDISKHMVTYDSNFHIEDNGIEISSPNSISDRTTYDDNNAVVISDPKDNIDYNLEQLKIDNTNADETNFIVTCSPVTQKDNYGPQPEIKSNVTSTEQGYPPIEPTIDTSTENADIESGISLENNPEMYVNISQDQDPKDTIQTVDLDKITTSAIDITEMQPEIKQSSQEEGTINPEAGDNQYNPPYLEEQTVTISNDLDQMDVQNEQIIPVAIDDKHLNDISGAIDDFNAEQADMFYSEPTDTNVTYTQDTEIAEEQQHEEFDYYKATEEQALNSYATEINEDIEGSVKYDPVYEQQYLNVSQELEQTQQYADEAAYQEQQQYEQQLYEQQQYEQQSEPQSHFQQYEQEYDQQNLEQTLDTEEGYPYHAQQEEQSVVQYAEEAPAPVAQPNLTDNVEITGVATDPVKG</sequence>
<feature type="compositionally biased region" description="Polar residues" evidence="1">
    <location>
        <begin position="574"/>
        <end position="584"/>
    </location>
</feature>
<feature type="region of interest" description="Disordered" evidence="1">
    <location>
        <begin position="564"/>
        <end position="584"/>
    </location>
</feature>
<reference evidence="2" key="1">
    <citation type="submission" date="2021-12" db="EMBL/GenBank/DDBJ databases">
        <authorList>
            <person name="King R."/>
        </authorList>
    </citation>
    <scope>NUCLEOTIDE SEQUENCE</scope>
</reference>
<accession>A0A9N8L3E1</accession>
<proteinExistence type="predicted"/>
<evidence type="ECO:0000313" key="2">
    <source>
        <dbReference type="EMBL" id="CAD0203915.1"/>
    </source>
</evidence>
<gene>
    <name evidence="2" type="ORF">CINC_LOCUS6226</name>
</gene>
<dbReference type="OrthoDB" id="7491435at2759"/>